<dbReference type="Gene3D" id="3.20.20.80">
    <property type="entry name" value="Glycosidases"/>
    <property type="match status" value="1"/>
</dbReference>
<feature type="signal peptide" evidence="6">
    <location>
        <begin position="1"/>
        <end position="21"/>
    </location>
</feature>
<dbReference type="InterPro" id="IPR031330">
    <property type="entry name" value="Gly_Hdrlase_35_cat"/>
</dbReference>
<dbReference type="InterPro" id="IPR019801">
    <property type="entry name" value="Glyco_hydro_35_CS"/>
</dbReference>
<dbReference type="FunFam" id="2.60.120.260:FF:000049">
    <property type="entry name" value="Beta-galactosidase"/>
    <property type="match status" value="1"/>
</dbReference>
<dbReference type="PANTHER" id="PTHR23421">
    <property type="entry name" value="BETA-GALACTOSIDASE RELATED"/>
    <property type="match status" value="1"/>
</dbReference>
<comment type="similarity">
    <text evidence="1 5">Belongs to the glycosyl hydrolase 35 family.</text>
</comment>
<evidence type="ECO:0000259" key="8">
    <source>
        <dbReference type="Pfam" id="PF01301"/>
    </source>
</evidence>
<feature type="domain" description="Beta-galactosidase galactose-binding" evidence="10">
    <location>
        <begin position="518"/>
        <end position="576"/>
    </location>
</feature>
<feature type="domain" description="F5/8 type C" evidence="7">
    <location>
        <begin position="698"/>
        <end position="763"/>
    </location>
</feature>
<dbReference type="Pfam" id="PF21317">
    <property type="entry name" value="BetaGal_ABD_1"/>
    <property type="match status" value="1"/>
</dbReference>
<evidence type="ECO:0000259" key="9">
    <source>
        <dbReference type="Pfam" id="PF21317"/>
    </source>
</evidence>
<dbReference type="OrthoDB" id="703126at2"/>
<dbReference type="Gene3D" id="2.60.120.260">
    <property type="entry name" value="Galactose-binding domain-like"/>
    <property type="match status" value="3"/>
</dbReference>
<dbReference type="InterPro" id="IPR048913">
    <property type="entry name" value="BetaGal_gal-bd"/>
</dbReference>
<keyword evidence="3 4" id="KW-0326">Glycosidase</keyword>
<evidence type="ECO:0000256" key="6">
    <source>
        <dbReference type="SAM" id="SignalP"/>
    </source>
</evidence>
<name>A0A379MRN2_9BACT</name>
<dbReference type="InterPro" id="IPR017853">
    <property type="entry name" value="GH"/>
</dbReference>
<dbReference type="SUPFAM" id="SSF51445">
    <property type="entry name" value="(Trans)glycosidases"/>
    <property type="match status" value="1"/>
</dbReference>
<evidence type="ECO:0000256" key="5">
    <source>
        <dbReference type="RuleBase" id="RU003679"/>
    </source>
</evidence>
<evidence type="ECO:0000256" key="1">
    <source>
        <dbReference type="ARBA" id="ARBA00009809"/>
    </source>
</evidence>
<evidence type="ECO:0000256" key="4">
    <source>
        <dbReference type="RuleBase" id="RU000675"/>
    </source>
</evidence>
<keyword evidence="12" id="KW-1185">Reference proteome</keyword>
<comment type="catalytic activity">
    <reaction evidence="4">
        <text>Hydrolysis of terminal non-reducing beta-D-galactose residues in beta-D-galactosides.</text>
        <dbReference type="EC" id="3.2.1.23"/>
    </reaction>
</comment>
<evidence type="ECO:0000259" key="10">
    <source>
        <dbReference type="Pfam" id="PF21467"/>
    </source>
</evidence>
<dbReference type="SUPFAM" id="SSF49785">
    <property type="entry name" value="Galactose-binding domain-like"/>
    <property type="match status" value="2"/>
</dbReference>
<evidence type="ECO:0000256" key="3">
    <source>
        <dbReference type="ARBA" id="ARBA00023295"/>
    </source>
</evidence>
<protein>
    <recommendedName>
        <fullName evidence="4">Beta-galactosidase</fullName>
        <ecNumber evidence="4">3.2.1.23</ecNumber>
    </recommendedName>
</protein>
<dbReference type="STRING" id="880526.GCA_000427365_00158"/>
<keyword evidence="2 4" id="KW-0378">Hydrolase</keyword>
<dbReference type="RefSeq" id="WP_027290082.1">
    <property type="nucleotide sequence ID" value="NZ_UGVL01000001.1"/>
</dbReference>
<evidence type="ECO:0000313" key="12">
    <source>
        <dbReference type="Proteomes" id="UP000255233"/>
    </source>
</evidence>
<evidence type="ECO:0000313" key="11">
    <source>
        <dbReference type="EMBL" id="SUE34183.1"/>
    </source>
</evidence>
<dbReference type="Pfam" id="PF21467">
    <property type="entry name" value="BetaGal_gal-bd"/>
    <property type="match status" value="1"/>
</dbReference>
<evidence type="ECO:0000256" key="2">
    <source>
        <dbReference type="ARBA" id="ARBA00022801"/>
    </source>
</evidence>
<dbReference type="PRINTS" id="PR00742">
    <property type="entry name" value="GLHYDRLASE35"/>
</dbReference>
<dbReference type="AlphaFoldDB" id="A0A379MRN2"/>
<keyword evidence="6" id="KW-0732">Signal</keyword>
<feature type="domain" description="Glycoside hydrolase 35 catalytic" evidence="8">
    <location>
        <begin position="30"/>
        <end position="342"/>
    </location>
</feature>
<accession>A0A379MRN2</accession>
<dbReference type="InterPro" id="IPR048912">
    <property type="entry name" value="BetaGal1-like_ABD1"/>
</dbReference>
<dbReference type="GO" id="GO:0005975">
    <property type="term" value="P:carbohydrate metabolic process"/>
    <property type="evidence" value="ECO:0007669"/>
    <property type="project" value="InterPro"/>
</dbReference>
<dbReference type="Pfam" id="PF00754">
    <property type="entry name" value="F5_F8_type_C"/>
    <property type="match status" value="1"/>
</dbReference>
<dbReference type="Pfam" id="PF01301">
    <property type="entry name" value="Glyco_hydro_35"/>
    <property type="match status" value="1"/>
</dbReference>
<evidence type="ECO:0000259" key="7">
    <source>
        <dbReference type="Pfam" id="PF00754"/>
    </source>
</evidence>
<reference evidence="11 12" key="1">
    <citation type="submission" date="2018-06" db="EMBL/GenBank/DDBJ databases">
        <authorList>
            <consortium name="Pathogen Informatics"/>
            <person name="Doyle S."/>
        </authorList>
    </citation>
    <scope>NUCLEOTIDE SEQUENCE [LARGE SCALE GENOMIC DNA]</scope>
    <source>
        <strain evidence="11 12">NCTC11190</strain>
    </source>
</reference>
<feature type="domain" description="Beta-galactosidase 1-like first all-beta" evidence="9">
    <location>
        <begin position="388"/>
        <end position="497"/>
    </location>
</feature>
<proteinExistence type="inferred from homology"/>
<dbReference type="Proteomes" id="UP000255233">
    <property type="component" value="Unassembled WGS sequence"/>
</dbReference>
<dbReference type="InterPro" id="IPR001944">
    <property type="entry name" value="Glycoside_Hdrlase_35"/>
</dbReference>
<sequence length="771" mass="87362">MRKYLLLCVTAMLLVTQGAWGKRFEVSDGKFLLDGKSVQLICGEMHYPRIPKEYWADRMRRAKAMGLNTVSAYVFWNYHERQPGEFDFSGQADLAEFVRTAQREGLFVLLRPGPYVCAEWDFGGYPYWLLKDKDMEVRSKDPKFLAACKRYIDRLGKELAPLTIENGGPIIMVQVENEYGSYSDDKEYLAAIRDMLKEAGFNVPLITCDGAGQMPNGYVDGALPTVNGAVGEDIIRSIDRFHKGGPYFVAEFYPAWFDVWGDPHSYRDYHGPVKQLEWMLEHGVSISLYMFHGGTNFEYTNGANTNTPRGYDPQPTSYDYDAPLGEWGNAYPKYVAFREMIRRHLPESTTLPDVPANNPVAGFAEISLEECAPLSAAFGRRVESDTVLTMEDLDQDFGYIHYETTIDSPVKGMLEINDLRDYAVVLVDGKQVGSLDRRHRQNRLPIEIAKAPARLEILVENVGRVNYGPDILNNRKGITRNVVLDGKELRGWTITPLPLYKAETGKFKFRPGDLTGQPAFFRGTFVMDSVGDCFVDTRGWGKGAVWVNGRSLGKYWNIGPQQTMYLPAPWLKKGKNEIVVFAMENTGKRTVRGLTEPILDSLGDDPNAVRRPKRDMSKTPILESGDIFLRGTMTQQDGWQTFGLDNTVTLRHLGLEVLSSYDDAHSCLSELELLDADGKPLKKDAWKVVYVDTEETKGNEGYAEHLFDGDPKTYWHSQWQGKRKAFPHRVIIDLGEISTVGSVRLRQRDPKMAGNVKDFVLYGRPQFFLFE</sequence>
<dbReference type="InterPro" id="IPR000421">
    <property type="entry name" value="FA58C"/>
</dbReference>
<feature type="chain" id="PRO_5016697503" description="Beta-galactosidase" evidence="6">
    <location>
        <begin position="22"/>
        <end position="771"/>
    </location>
</feature>
<dbReference type="GO" id="GO:0004565">
    <property type="term" value="F:beta-galactosidase activity"/>
    <property type="evidence" value="ECO:0007669"/>
    <property type="project" value="UniProtKB-EC"/>
</dbReference>
<organism evidence="11 12">
    <name type="scientific">Rikenella microfusus</name>
    <dbReference type="NCBI Taxonomy" id="28139"/>
    <lineage>
        <taxon>Bacteria</taxon>
        <taxon>Pseudomonadati</taxon>
        <taxon>Bacteroidota</taxon>
        <taxon>Bacteroidia</taxon>
        <taxon>Bacteroidales</taxon>
        <taxon>Rikenellaceae</taxon>
        <taxon>Rikenella</taxon>
    </lineage>
</organism>
<dbReference type="EMBL" id="UGVL01000001">
    <property type="protein sequence ID" value="SUE34183.1"/>
    <property type="molecule type" value="Genomic_DNA"/>
</dbReference>
<dbReference type="EC" id="3.2.1.23" evidence="4"/>
<dbReference type="InterPro" id="IPR008979">
    <property type="entry name" value="Galactose-bd-like_sf"/>
</dbReference>
<dbReference type="PROSITE" id="PS01182">
    <property type="entry name" value="GLYCOSYL_HYDROL_F35"/>
    <property type="match status" value="1"/>
</dbReference>
<gene>
    <name evidence="11" type="primary">bga</name>
    <name evidence="11" type="ORF">NCTC11190_01402</name>
</gene>